<dbReference type="PANTHER" id="PTHR23090">
    <property type="entry name" value="NH 3 /GLUTAMINE-DEPENDENT NAD + SYNTHETASE"/>
    <property type="match status" value="1"/>
</dbReference>
<dbReference type="FunFam" id="3.40.50.620:FF:000036">
    <property type="entry name" value="Glutamine-dependent NAD(+) synthetase"/>
    <property type="match status" value="1"/>
</dbReference>
<evidence type="ECO:0000259" key="8">
    <source>
        <dbReference type="PROSITE" id="PS50263"/>
    </source>
</evidence>
<dbReference type="Pfam" id="PF00795">
    <property type="entry name" value="CN_hydrolase"/>
    <property type="match status" value="2"/>
</dbReference>
<dbReference type="HAMAP" id="MF_02090">
    <property type="entry name" value="NadE_glutamine_dep"/>
    <property type="match status" value="1"/>
</dbReference>
<organism evidence="9 10">
    <name type="scientific">Boothiomyces macroporosus</name>
    <dbReference type="NCBI Taxonomy" id="261099"/>
    <lineage>
        <taxon>Eukaryota</taxon>
        <taxon>Fungi</taxon>
        <taxon>Fungi incertae sedis</taxon>
        <taxon>Chytridiomycota</taxon>
        <taxon>Chytridiomycota incertae sedis</taxon>
        <taxon>Chytridiomycetes</taxon>
        <taxon>Rhizophydiales</taxon>
        <taxon>Terramycetaceae</taxon>
        <taxon>Boothiomyces</taxon>
    </lineage>
</organism>
<keyword evidence="4 7" id="KW-0547">Nucleotide-binding</keyword>
<evidence type="ECO:0000256" key="6">
    <source>
        <dbReference type="ARBA" id="ARBA00023027"/>
    </source>
</evidence>
<evidence type="ECO:0000313" key="10">
    <source>
        <dbReference type="Proteomes" id="UP001210925"/>
    </source>
</evidence>
<dbReference type="EC" id="6.3.5.1" evidence="7"/>
<keyword evidence="6 7" id="KW-0520">NAD</keyword>
<keyword evidence="10" id="KW-1185">Reference proteome</keyword>
<dbReference type="InterPro" id="IPR036526">
    <property type="entry name" value="C-N_Hydrolase_sf"/>
</dbReference>
<gene>
    <name evidence="9" type="primary">QNS1</name>
    <name evidence="9" type="ORF">HK103_007343</name>
</gene>
<keyword evidence="3 7" id="KW-0436">Ligase</keyword>
<accession>A0AAD5YAD3</accession>
<dbReference type="GO" id="GO:0005737">
    <property type="term" value="C:cytoplasm"/>
    <property type="evidence" value="ECO:0007669"/>
    <property type="project" value="InterPro"/>
</dbReference>
<dbReference type="GO" id="GO:0003952">
    <property type="term" value="F:NAD+ synthase (glutamine-hydrolyzing) activity"/>
    <property type="evidence" value="ECO:0007669"/>
    <property type="project" value="UniProtKB-UniRule"/>
</dbReference>
<name>A0AAD5YAD3_9FUNG</name>
<dbReference type="EMBL" id="JADGKB010000009">
    <property type="protein sequence ID" value="KAJ3260780.1"/>
    <property type="molecule type" value="Genomic_DNA"/>
</dbReference>
<feature type="domain" description="CN hydrolase" evidence="8">
    <location>
        <begin position="3"/>
        <end position="245"/>
    </location>
</feature>
<evidence type="ECO:0000256" key="5">
    <source>
        <dbReference type="ARBA" id="ARBA00022840"/>
    </source>
</evidence>
<sequence>MKITISTCALNQWALDFTGNLKRTRESFRIAKEQGSTFRLGPELEITGYGCNDHFLEQDTITHSFEVLAELLQSPECQNILGDVGMPVIHGGVRYNCRVIFYNKEILLIRPKKFLANDGNYREMRWFTPWMKPNVVEEFKLPSVIRQIIGQETVPIGDGIISTANTSIGTELCEELFTPARRVDLIREATLKCGGVYLYANQQGCDGERVYYDGSALIILNGKILAQSSQFSLNDVEVISATIDLDEIKSFRGGIMSRGMQAAQSDPIPKIHTKIHLETKVGQFTDPISIKYLTPSQEIQYGPACWLWDYLRRSKQCGFFLPLSGGIDSCSTALIVYSMCEMVYKKAVVEKVLSDIRKVVGNEEFIPSSPQEICGLIFHTCYMGTENSGAETRKRSKDLALKIGSYHLDVNIDGIVKSFLFLFETVTQKKPVFKVYGGSATENLALQNIQARSRMVLAYLFAQLLLWTRGRNGSLLVLGSSNVDETYIFTDSSLRGYLTKYDCSSADLNPIGGISKVDLIEFIKHMQKQPGFALLSEFIEAPPTAELEPITADYVQTDEVDMGMTYSELSTFGLLRKINKLGPYSMFKRLLSDWGSFLSPVEVTRSNIKIAAKVKRFFFYYGINRHKTTVLPPSYHMSSYSPDDNRFDLRQFLYEGWSWQFNKIDKTLK</sequence>
<dbReference type="PROSITE" id="PS50263">
    <property type="entry name" value="CN_HYDROLASE"/>
    <property type="match status" value="1"/>
</dbReference>
<keyword evidence="5 7" id="KW-0067">ATP-binding</keyword>
<dbReference type="SUPFAM" id="SSF56317">
    <property type="entry name" value="Carbon-nitrogen hydrolase"/>
    <property type="match status" value="1"/>
</dbReference>
<dbReference type="CDD" id="cd00553">
    <property type="entry name" value="NAD_synthase"/>
    <property type="match status" value="1"/>
</dbReference>
<dbReference type="GO" id="GO:0009435">
    <property type="term" value="P:NAD+ biosynthetic process"/>
    <property type="evidence" value="ECO:0007669"/>
    <property type="project" value="UniProtKB-UniRule"/>
</dbReference>
<dbReference type="InterPro" id="IPR014445">
    <property type="entry name" value="Gln-dep_NAD_synthase"/>
</dbReference>
<dbReference type="AlphaFoldDB" id="A0AAD5YAD3"/>
<comment type="caution">
    <text evidence="9">The sequence shown here is derived from an EMBL/GenBank/DDBJ whole genome shotgun (WGS) entry which is preliminary data.</text>
</comment>
<dbReference type="SUPFAM" id="SSF52402">
    <property type="entry name" value="Adenine nucleotide alpha hydrolases-like"/>
    <property type="match status" value="1"/>
</dbReference>
<dbReference type="InterPro" id="IPR003010">
    <property type="entry name" value="C-N_Hydrolase"/>
</dbReference>
<evidence type="ECO:0000256" key="3">
    <source>
        <dbReference type="ARBA" id="ARBA00022598"/>
    </source>
</evidence>
<evidence type="ECO:0000256" key="2">
    <source>
        <dbReference type="ARBA" id="ARBA00007145"/>
    </source>
</evidence>
<dbReference type="InterPro" id="IPR003694">
    <property type="entry name" value="NAD_synthase"/>
</dbReference>
<dbReference type="PIRSF" id="PIRSF006630">
    <property type="entry name" value="NADS_GAT"/>
    <property type="match status" value="1"/>
</dbReference>
<dbReference type="CDD" id="cd07570">
    <property type="entry name" value="GAT_Gln-NAD-synth"/>
    <property type="match status" value="1"/>
</dbReference>
<evidence type="ECO:0000313" key="9">
    <source>
        <dbReference type="EMBL" id="KAJ3260780.1"/>
    </source>
</evidence>
<dbReference type="GO" id="GO:0005524">
    <property type="term" value="F:ATP binding"/>
    <property type="evidence" value="ECO:0007669"/>
    <property type="project" value="UniProtKB-UniRule"/>
</dbReference>
<proteinExistence type="inferred from homology"/>
<dbReference type="Pfam" id="PF02540">
    <property type="entry name" value="NAD_synthase"/>
    <property type="match status" value="1"/>
</dbReference>
<protein>
    <recommendedName>
        <fullName evidence="7">Glutamine-dependent NAD(+) synthetase</fullName>
        <ecNumber evidence="7">6.3.5.1</ecNumber>
    </recommendedName>
    <alternativeName>
        <fullName evidence="7">NAD(+) synthase [glutamine-hydrolyzing]</fullName>
    </alternativeName>
</protein>
<dbReference type="Proteomes" id="UP001210925">
    <property type="component" value="Unassembled WGS sequence"/>
</dbReference>
<comment type="pathway">
    <text evidence="1 7">Cofactor biosynthesis; NAD(+) biosynthesis; NAD(+) from deamido-NAD(+) (L-Gln route): step 1/1.</text>
</comment>
<reference evidence="9" key="1">
    <citation type="submission" date="2020-05" db="EMBL/GenBank/DDBJ databases">
        <title>Phylogenomic resolution of chytrid fungi.</title>
        <authorList>
            <person name="Stajich J.E."/>
            <person name="Amses K."/>
            <person name="Simmons R."/>
            <person name="Seto K."/>
            <person name="Myers J."/>
            <person name="Bonds A."/>
            <person name="Quandt C.A."/>
            <person name="Barry K."/>
            <person name="Liu P."/>
            <person name="Grigoriev I."/>
            <person name="Longcore J.E."/>
            <person name="James T.Y."/>
        </authorList>
    </citation>
    <scope>NUCLEOTIDE SEQUENCE</scope>
    <source>
        <strain evidence="9">PLAUS21</strain>
    </source>
</reference>
<dbReference type="PANTHER" id="PTHR23090:SF9">
    <property type="entry name" value="GLUTAMINE-DEPENDENT NAD(+) SYNTHETASE"/>
    <property type="match status" value="1"/>
</dbReference>
<comment type="catalytic activity">
    <reaction evidence="7">
        <text>deamido-NAD(+) + L-glutamine + ATP + H2O = L-glutamate + AMP + diphosphate + NAD(+) + H(+)</text>
        <dbReference type="Rhea" id="RHEA:24384"/>
        <dbReference type="ChEBI" id="CHEBI:15377"/>
        <dbReference type="ChEBI" id="CHEBI:15378"/>
        <dbReference type="ChEBI" id="CHEBI:29985"/>
        <dbReference type="ChEBI" id="CHEBI:30616"/>
        <dbReference type="ChEBI" id="CHEBI:33019"/>
        <dbReference type="ChEBI" id="CHEBI:57540"/>
        <dbReference type="ChEBI" id="CHEBI:58359"/>
        <dbReference type="ChEBI" id="CHEBI:58437"/>
        <dbReference type="ChEBI" id="CHEBI:456215"/>
        <dbReference type="EC" id="6.3.5.1"/>
    </reaction>
</comment>
<dbReference type="Gene3D" id="3.40.50.620">
    <property type="entry name" value="HUPs"/>
    <property type="match status" value="1"/>
</dbReference>
<evidence type="ECO:0000256" key="4">
    <source>
        <dbReference type="ARBA" id="ARBA00022741"/>
    </source>
</evidence>
<evidence type="ECO:0000256" key="7">
    <source>
        <dbReference type="PIRNR" id="PIRNR006630"/>
    </source>
</evidence>
<dbReference type="GO" id="GO:0004359">
    <property type="term" value="F:glutaminase activity"/>
    <property type="evidence" value="ECO:0007669"/>
    <property type="project" value="InterPro"/>
</dbReference>
<dbReference type="Gene3D" id="3.60.110.10">
    <property type="entry name" value="Carbon-nitrogen hydrolase"/>
    <property type="match status" value="1"/>
</dbReference>
<dbReference type="InterPro" id="IPR022310">
    <property type="entry name" value="NAD/GMP_synthase"/>
</dbReference>
<evidence type="ECO:0000256" key="1">
    <source>
        <dbReference type="ARBA" id="ARBA00005188"/>
    </source>
</evidence>
<comment type="similarity">
    <text evidence="2 7">In the C-terminal section; belongs to the NAD synthetase family.</text>
</comment>
<dbReference type="InterPro" id="IPR014729">
    <property type="entry name" value="Rossmann-like_a/b/a_fold"/>
</dbReference>